<feature type="domain" description="HTH cro/C1-type" evidence="1">
    <location>
        <begin position="65"/>
        <end position="89"/>
    </location>
</feature>
<dbReference type="Gene3D" id="1.10.260.40">
    <property type="entry name" value="lambda repressor-like DNA-binding domains"/>
    <property type="match status" value="1"/>
</dbReference>
<dbReference type="RefSeq" id="WP_036439579.1">
    <property type="nucleotide sequence ID" value="NZ_CATORR010000057.1"/>
</dbReference>
<name>A0A124E1C2_MYCCR</name>
<evidence type="ECO:0000259" key="1">
    <source>
        <dbReference type="PROSITE" id="PS50943"/>
    </source>
</evidence>
<reference evidence="3" key="2">
    <citation type="submission" date="2016-02" db="EMBL/GenBank/DDBJ databases">
        <title>Draft genome sequence of five rapidly growing Mycobacterium species.</title>
        <authorList>
            <person name="Katahira K."/>
            <person name="Gotou Y."/>
            <person name="Iida K."/>
            <person name="Ogura Y."/>
            <person name="Hayashi T."/>
        </authorList>
    </citation>
    <scope>NUCLEOTIDE SEQUENCE [LARGE SCALE GENOMIC DNA]</scope>
    <source>
        <strain evidence="3">JCM15298</strain>
    </source>
</reference>
<dbReference type="EMBL" id="BCSY01000008">
    <property type="protein sequence ID" value="GAS93228.1"/>
    <property type="molecule type" value="Genomic_DNA"/>
</dbReference>
<protein>
    <submittedName>
        <fullName evidence="2">Helix-turn-helix domain protein</fullName>
    </submittedName>
</protein>
<dbReference type="Proteomes" id="UP000069443">
    <property type="component" value="Unassembled WGS sequence"/>
</dbReference>
<reference evidence="3" key="1">
    <citation type="journal article" date="2016" name="Genome Announc.">
        <title>Draft Genome Sequences of Five Rapidly Growing Mycobacterium Species, M. thermoresistibile, M. fortuitum subsp. acetamidolyticum, M. canariasense, M. brisbanense, and M. novocastrense.</title>
        <authorList>
            <person name="Katahira K."/>
            <person name="Ogura Y."/>
            <person name="Gotoh Y."/>
            <person name="Hayashi T."/>
        </authorList>
    </citation>
    <scope>NUCLEOTIDE SEQUENCE [LARGE SCALE GENOMIC DNA]</scope>
    <source>
        <strain evidence="3">JCM15298</strain>
    </source>
</reference>
<evidence type="ECO:0000313" key="2">
    <source>
        <dbReference type="EMBL" id="GAS93228.1"/>
    </source>
</evidence>
<evidence type="ECO:0000313" key="3">
    <source>
        <dbReference type="Proteomes" id="UP000069443"/>
    </source>
</evidence>
<sequence>MENTRVDEAAAYFADRLRTLMGGHLAVQPRTGRQRRVTPLSVHRMLQVEHPDLKLSQTQWYRYCNGVASPRLNEVCAVADIFGVTPSYFVRDTHPH</sequence>
<dbReference type="InterPro" id="IPR010982">
    <property type="entry name" value="Lambda_DNA-bd_dom_sf"/>
</dbReference>
<dbReference type="InterPro" id="IPR001387">
    <property type="entry name" value="Cro/C1-type_HTH"/>
</dbReference>
<organism evidence="2 3">
    <name type="scientific">Mycolicibacterium canariasense</name>
    <name type="common">Mycobacterium canariasense</name>
    <dbReference type="NCBI Taxonomy" id="228230"/>
    <lineage>
        <taxon>Bacteria</taxon>
        <taxon>Bacillati</taxon>
        <taxon>Actinomycetota</taxon>
        <taxon>Actinomycetes</taxon>
        <taxon>Mycobacteriales</taxon>
        <taxon>Mycobacteriaceae</taxon>
        <taxon>Mycolicibacterium</taxon>
    </lineage>
</organism>
<gene>
    <name evidence="2" type="ORF">RMCC_0194</name>
</gene>
<dbReference type="OrthoDB" id="4553487at2"/>
<keyword evidence="3" id="KW-1185">Reference proteome</keyword>
<accession>A0A124E1C2</accession>
<dbReference type="PROSITE" id="PS50943">
    <property type="entry name" value="HTH_CROC1"/>
    <property type="match status" value="1"/>
</dbReference>
<comment type="caution">
    <text evidence="2">The sequence shown here is derived from an EMBL/GenBank/DDBJ whole genome shotgun (WGS) entry which is preliminary data.</text>
</comment>
<dbReference type="STRING" id="228230.RMCC_0194"/>
<dbReference type="GO" id="GO:0003677">
    <property type="term" value="F:DNA binding"/>
    <property type="evidence" value="ECO:0007669"/>
    <property type="project" value="InterPro"/>
</dbReference>
<dbReference type="SUPFAM" id="SSF47413">
    <property type="entry name" value="lambda repressor-like DNA-binding domains"/>
    <property type="match status" value="1"/>
</dbReference>
<dbReference type="AlphaFoldDB" id="A0A124E1C2"/>
<proteinExistence type="predicted"/>